<evidence type="ECO:0000313" key="3">
    <source>
        <dbReference type="Proteomes" id="UP000323011"/>
    </source>
</evidence>
<dbReference type="SUPFAM" id="SSF50998">
    <property type="entry name" value="Quinoprotein alcohol dehydrogenase-like"/>
    <property type="match status" value="1"/>
</dbReference>
<dbReference type="AlphaFoldDB" id="A0A5A8C3E5"/>
<proteinExistence type="predicted"/>
<dbReference type="Proteomes" id="UP000323011">
    <property type="component" value="Unassembled WGS sequence"/>
</dbReference>
<reference evidence="2 3" key="1">
    <citation type="submission" date="2019-07" db="EMBL/GenBank/DDBJ databases">
        <title>Genomes of Cafeteria roenbergensis.</title>
        <authorList>
            <person name="Fischer M.G."/>
            <person name="Hackl T."/>
            <person name="Roman M."/>
        </authorList>
    </citation>
    <scope>NUCLEOTIDE SEQUENCE [LARGE SCALE GENOMIC DNA]</scope>
    <source>
        <strain evidence="2 3">BVI</strain>
    </source>
</reference>
<name>A0A5A8C3E5_CAFRO</name>
<protein>
    <submittedName>
        <fullName evidence="2">Uncharacterized protein</fullName>
    </submittedName>
</protein>
<evidence type="ECO:0000313" key="2">
    <source>
        <dbReference type="EMBL" id="KAA0146630.1"/>
    </source>
</evidence>
<organism evidence="2 3">
    <name type="scientific">Cafeteria roenbergensis</name>
    <name type="common">Marine flagellate</name>
    <dbReference type="NCBI Taxonomy" id="33653"/>
    <lineage>
        <taxon>Eukaryota</taxon>
        <taxon>Sar</taxon>
        <taxon>Stramenopiles</taxon>
        <taxon>Bigyra</taxon>
        <taxon>Opalozoa</taxon>
        <taxon>Bicosoecida</taxon>
        <taxon>Cafeteriaceae</taxon>
        <taxon>Cafeteria</taxon>
    </lineage>
</organism>
<dbReference type="InterPro" id="IPR011047">
    <property type="entry name" value="Quinoprotein_ADH-like_sf"/>
</dbReference>
<comment type="caution">
    <text evidence="2">The sequence shown here is derived from an EMBL/GenBank/DDBJ whole genome shotgun (WGS) entry which is preliminary data.</text>
</comment>
<gene>
    <name evidence="2" type="ORF">FNF29_07963</name>
</gene>
<keyword evidence="1" id="KW-0732">Signal</keyword>
<dbReference type="PROSITE" id="PS51257">
    <property type="entry name" value="PROKAR_LIPOPROTEIN"/>
    <property type="match status" value="1"/>
</dbReference>
<evidence type="ECO:0000256" key="1">
    <source>
        <dbReference type="SAM" id="SignalP"/>
    </source>
</evidence>
<feature type="chain" id="PRO_5023082817" evidence="1">
    <location>
        <begin position="24"/>
        <end position="764"/>
    </location>
</feature>
<accession>A0A5A8C3E5</accession>
<keyword evidence="3" id="KW-1185">Reference proteome</keyword>
<dbReference type="EMBL" id="VLTN01000082">
    <property type="protein sequence ID" value="KAA0146630.1"/>
    <property type="molecule type" value="Genomic_DNA"/>
</dbReference>
<sequence length="764" mass="81060">MPLRTPTAFVGLLLPAAALTAAALACCAAGATPSLVADINPAGYDSEVQSVGVFQGKIVFGADDPTEGSGYVDVLSYAPGAGHTFEASTYVLPDELPELFFCEFNATLFLAFVDASAGAGLGMLDSRSTEISLVTRFGNPAGSPPAFMTVFGDRMFLSAIGSEAQGRELWAVDSDLSPSLVHNFSTSNMLGGDPKYLVVFNNKLYMQAHSQDLDKGVELFAYDGDSVALAADINPGSSSSNASHMAVANGVLYMSADGGNGKGQELYSFDGTNAPTMVADINPGAGGSNPEWLIEFQGVLYLSATSPDTGKELFRFDGTAVTLVSDTVAGPGDGSFGKMAAVGGVLYMAASSISTGWELFRLAAAGDAIELAHEVNSRGYASYPTEFTALDGQLYFFADDGVHGKELWRYNSTNGVELAADIMTGPEGSDASNLLSVNGSLVFSGALPGIGVELLQFVPQTAAVNLLADVLEGSESSSPDQLCALGDSLYFYASDGTNKKPMHRFSAAAGASVVEAFPLLAMELTVLGGEIFFPFQHYASGKELWSYSEDAGAALKMDLMNGRGTSQVDSLLAAYGKLYMMAATNPYKDREKNLCRYDPSTHRLKVFELPELSSFKLLVPYQGSILLQASQGNHERFFSLQSDGAAAVVGELEGDLGPISTIILFDGFFFFAPRFLVDVSNPFAHPVGNGVSDAYSIPIADSFANEQLQPHTNGLSDAHTNTLSHEQLNAHANIFRHRQPVVFTKPAGWHNRQLGRWRRRNPGQ</sequence>
<feature type="signal peptide" evidence="1">
    <location>
        <begin position="1"/>
        <end position="23"/>
    </location>
</feature>